<protein>
    <submittedName>
        <fullName evidence="1">Uncharacterized protein</fullName>
    </submittedName>
</protein>
<name>C7FB03_ACICA</name>
<evidence type="ECO:0000313" key="1">
    <source>
        <dbReference type="EMBL" id="ACT83382.1"/>
    </source>
</evidence>
<accession>C7FB03</accession>
<reference evidence="1" key="1">
    <citation type="journal article" date="2010" name="Antimicrob. Agents Chemother.">
        <title>OXA-24 carbapenemase gene flanked by XerC/XerD-Like Recombination sites in different plasmids from different Acinetobacter species isolated during a nosocomial outbreak.</title>
        <authorList>
            <person name="Merino M."/>
            <person name="Acosta J."/>
            <person name="Poza M."/>
            <person name="Sanz F."/>
            <person name="Beceiro A."/>
            <person name="Chaves F."/>
            <person name="Bou G."/>
        </authorList>
    </citation>
    <scope>NUCLEOTIDE SEQUENCE</scope>
    <source>
        <strain evidence="1">Acal H12O-07</strain>
        <plasmid evidence="1">pMMCU1</plasmid>
    </source>
</reference>
<organism evidence="1">
    <name type="scientific">Acinetobacter calcoaceticus</name>
    <dbReference type="NCBI Taxonomy" id="471"/>
    <lineage>
        <taxon>Bacteria</taxon>
        <taxon>Pseudomonadati</taxon>
        <taxon>Pseudomonadota</taxon>
        <taxon>Gammaproteobacteria</taxon>
        <taxon>Moraxellales</taxon>
        <taxon>Moraxellaceae</taxon>
        <taxon>Acinetobacter</taxon>
        <taxon>Acinetobacter calcoaceticus/baumannii complex</taxon>
    </lineage>
</organism>
<geneLocation type="plasmid" evidence="1">
    <name>pMMCU1</name>
</geneLocation>
<sequence>MMALDKSKKRGRPAQLLQIAELHAFVDYLSQKKDRSDLQNDVIAMLRIEKFNFESLSEAEQILVKEALKPYREHMKLNLLFDEVSVKYPQTAYERKFVQLFEAYRDNALSGADFNILKTMATRYLSFKAHKLELSDLELYLSQIQKKEASKKRTAENHRKFELGGAVLAAFKELGIDISQDTPEQMKNRIQNTKKFHDDVMKSKIYQEVKSYKNGYFERNKLFHQVLEGLNTWKKDGELLSVIEIKKALVKNQ</sequence>
<keyword evidence="1" id="KW-0614">Plasmid</keyword>
<proteinExistence type="predicted"/>
<dbReference type="EMBL" id="GQ342610">
    <property type="protein sequence ID" value="ACT83382.1"/>
    <property type="molecule type" value="Genomic_DNA"/>
</dbReference>
<dbReference type="AlphaFoldDB" id="C7FB03"/>